<accession>A0A836L7K9</accession>
<proteinExistence type="predicted"/>
<name>A0A836L7K9_9TRYP</name>
<keyword evidence="3" id="KW-1185">Reference proteome</keyword>
<dbReference type="GeneID" id="94290246"/>
<protein>
    <submittedName>
        <fullName evidence="2">Uncharacterized protein</fullName>
    </submittedName>
</protein>
<dbReference type="EMBL" id="JAFJZO010000026">
    <property type="protein sequence ID" value="KAG5501906.1"/>
    <property type="molecule type" value="Genomic_DNA"/>
</dbReference>
<feature type="compositionally biased region" description="Basic and acidic residues" evidence="1">
    <location>
        <begin position="82"/>
        <end position="99"/>
    </location>
</feature>
<dbReference type="AlphaFoldDB" id="A0A836L7K9"/>
<organism evidence="2 3">
    <name type="scientific">Porcisia hertigi</name>
    <dbReference type="NCBI Taxonomy" id="2761500"/>
    <lineage>
        <taxon>Eukaryota</taxon>
        <taxon>Discoba</taxon>
        <taxon>Euglenozoa</taxon>
        <taxon>Kinetoplastea</taxon>
        <taxon>Metakinetoplastina</taxon>
        <taxon>Trypanosomatida</taxon>
        <taxon>Trypanosomatidae</taxon>
        <taxon>Leishmaniinae</taxon>
        <taxon>Porcisia</taxon>
    </lineage>
</organism>
<feature type="compositionally biased region" description="Polar residues" evidence="1">
    <location>
        <begin position="26"/>
        <end position="46"/>
    </location>
</feature>
<evidence type="ECO:0000256" key="1">
    <source>
        <dbReference type="SAM" id="MobiDB-lite"/>
    </source>
</evidence>
<reference evidence="2 3" key="1">
    <citation type="submission" date="2021-02" db="EMBL/GenBank/DDBJ databases">
        <title>Porcisia hertigi Genome sequencing and assembly.</title>
        <authorList>
            <person name="Almutairi H."/>
            <person name="Gatherer D."/>
        </authorList>
    </citation>
    <scope>NUCLEOTIDE SEQUENCE [LARGE SCALE GENOMIC DNA]</scope>
    <source>
        <strain evidence="2 3">C119</strain>
    </source>
</reference>
<evidence type="ECO:0000313" key="3">
    <source>
        <dbReference type="Proteomes" id="UP000674318"/>
    </source>
</evidence>
<dbReference type="Proteomes" id="UP000674318">
    <property type="component" value="Unassembled WGS sequence"/>
</dbReference>
<gene>
    <name evidence="2" type="ORF">JKF63_04176</name>
</gene>
<dbReference type="RefSeq" id="XP_067756353.1">
    <property type="nucleotide sequence ID" value="XM_067900169.1"/>
</dbReference>
<feature type="region of interest" description="Disordered" evidence="1">
    <location>
        <begin position="1"/>
        <end position="127"/>
    </location>
</feature>
<comment type="caution">
    <text evidence="2">The sequence shown here is derived from an EMBL/GenBank/DDBJ whole genome shotgun (WGS) entry which is preliminary data.</text>
</comment>
<dbReference type="KEGG" id="phet:94290246"/>
<dbReference type="OrthoDB" id="257699at2759"/>
<evidence type="ECO:0000313" key="2">
    <source>
        <dbReference type="EMBL" id="KAG5501906.1"/>
    </source>
</evidence>
<feature type="compositionally biased region" description="Polar residues" evidence="1">
    <location>
        <begin position="54"/>
        <end position="64"/>
    </location>
</feature>
<sequence length="127" mass="13900">MGSKPTKHTEKGGVYPSGRKTKDNSNRGSSDVPSGHSSPTVANQRLSPEWRGFNNPNPARSGSSVDRAERRQTRMLGAEDVGGTHEDLAERPFRQEKVSRVPTKALLKPPKNAGSKIADPDEDQDFY</sequence>